<keyword evidence="6" id="KW-1133">Transmembrane helix</keyword>
<dbReference type="EMBL" id="MQWD01000001">
    <property type="protein sequence ID" value="PAP76047.1"/>
    <property type="molecule type" value="Genomic_DNA"/>
</dbReference>
<evidence type="ECO:0000256" key="3">
    <source>
        <dbReference type="ARBA" id="ARBA00022679"/>
    </source>
</evidence>
<dbReference type="AlphaFoldDB" id="A0A271IY91"/>
<organism evidence="9 10">
    <name type="scientific">Rubrivirga marina</name>
    <dbReference type="NCBI Taxonomy" id="1196024"/>
    <lineage>
        <taxon>Bacteria</taxon>
        <taxon>Pseudomonadati</taxon>
        <taxon>Rhodothermota</taxon>
        <taxon>Rhodothermia</taxon>
        <taxon>Rhodothermales</taxon>
        <taxon>Rubricoccaceae</taxon>
        <taxon>Rubrivirga</taxon>
    </lineage>
</organism>
<evidence type="ECO:0000256" key="1">
    <source>
        <dbReference type="ARBA" id="ARBA00000085"/>
    </source>
</evidence>
<gene>
    <name evidence="9" type="ORF">BSZ37_06115</name>
</gene>
<protein>
    <recommendedName>
        <fullName evidence="2">histidine kinase</fullName>
        <ecNumber evidence="2">2.7.13.3</ecNumber>
    </recommendedName>
</protein>
<dbReference type="Pfam" id="PF02518">
    <property type="entry name" value="HATPase_c"/>
    <property type="match status" value="1"/>
</dbReference>
<dbReference type="Gene3D" id="3.30.565.10">
    <property type="entry name" value="Histidine kinase-like ATPase, C-terminal domain"/>
    <property type="match status" value="1"/>
</dbReference>
<accession>A0A271IY91</accession>
<keyword evidence="7" id="KW-0732">Signal</keyword>
<proteinExistence type="predicted"/>
<dbReference type="RefSeq" id="WP_095509689.1">
    <property type="nucleotide sequence ID" value="NZ_MQWD01000001.1"/>
</dbReference>
<dbReference type="EC" id="2.7.13.3" evidence="2"/>
<feature type="domain" description="Histidine kinase/HSP90-like ATPase" evidence="8">
    <location>
        <begin position="262"/>
        <end position="359"/>
    </location>
</feature>
<dbReference type="InterPro" id="IPR050482">
    <property type="entry name" value="Sensor_HK_TwoCompSys"/>
</dbReference>
<comment type="caution">
    <text evidence="9">The sequence shown here is derived from an EMBL/GenBank/DDBJ whole genome shotgun (WGS) entry which is preliminary data.</text>
</comment>
<comment type="catalytic activity">
    <reaction evidence="1">
        <text>ATP + protein L-histidine = ADP + protein N-phospho-L-histidine.</text>
        <dbReference type="EC" id="2.7.13.3"/>
    </reaction>
</comment>
<feature type="chain" id="PRO_5012854526" description="histidine kinase" evidence="7">
    <location>
        <begin position="18"/>
        <end position="380"/>
    </location>
</feature>
<dbReference type="InterPro" id="IPR036890">
    <property type="entry name" value="HATPase_C_sf"/>
</dbReference>
<feature type="signal peptide" evidence="7">
    <location>
        <begin position="1"/>
        <end position="17"/>
    </location>
</feature>
<feature type="transmembrane region" description="Helical" evidence="6">
    <location>
        <begin position="114"/>
        <end position="136"/>
    </location>
</feature>
<evidence type="ECO:0000256" key="6">
    <source>
        <dbReference type="SAM" id="Phobius"/>
    </source>
</evidence>
<dbReference type="Gene3D" id="1.20.5.1930">
    <property type="match status" value="1"/>
</dbReference>
<dbReference type="CDD" id="cd16917">
    <property type="entry name" value="HATPase_UhpB-NarQ-NarX-like"/>
    <property type="match status" value="1"/>
</dbReference>
<dbReference type="SMART" id="SM00387">
    <property type="entry name" value="HATPase_c"/>
    <property type="match status" value="1"/>
</dbReference>
<keyword evidence="6" id="KW-0812">Transmembrane</keyword>
<evidence type="ECO:0000256" key="7">
    <source>
        <dbReference type="SAM" id="SignalP"/>
    </source>
</evidence>
<dbReference type="InterPro" id="IPR003594">
    <property type="entry name" value="HATPase_dom"/>
</dbReference>
<dbReference type="Proteomes" id="UP000216339">
    <property type="component" value="Unassembled WGS sequence"/>
</dbReference>
<keyword evidence="5" id="KW-0902">Two-component regulatory system</keyword>
<keyword evidence="6" id="KW-0472">Membrane</keyword>
<evidence type="ECO:0000313" key="10">
    <source>
        <dbReference type="Proteomes" id="UP000216339"/>
    </source>
</evidence>
<dbReference type="GO" id="GO:0004673">
    <property type="term" value="F:protein histidine kinase activity"/>
    <property type="evidence" value="ECO:0007669"/>
    <property type="project" value="UniProtKB-EC"/>
</dbReference>
<sequence length="380" mass="39746">MRPLLLALLFAAVPASAQPASASRSGESPRTAGFVEGDGRLVYFEVVRDSVVVFGQGAEGQPTVTIPYGAFVDALDRAALAGALETTLPAPSTVPFNIDVDDRSVVRLATAVPVGTLALGLLAIALIALVGGAVVWERRARRARRTRAEFRRRLAAAREAERAHVARELHDGPVQDLCAVQVALAGQAGGETTRAAVNGVVGELRALCDELRPSALDAFGLTAALAALADRAGWSDATDLDVRFRADDATRAVVDGPALSDEKRLALYRIAQEALNNAAQHAGGDRVDLALSLDDATLRLTVDDDGTGPPAADALDYAARGHYGLLGMQERADLLRGTLALGRSPLGGTRVALDVPLAPHRLARELGHGKRDLAETAPPV</sequence>
<dbReference type="SUPFAM" id="SSF55874">
    <property type="entry name" value="ATPase domain of HSP90 chaperone/DNA topoisomerase II/histidine kinase"/>
    <property type="match status" value="1"/>
</dbReference>
<evidence type="ECO:0000313" key="9">
    <source>
        <dbReference type="EMBL" id="PAP76047.1"/>
    </source>
</evidence>
<keyword evidence="3" id="KW-0808">Transferase</keyword>
<evidence type="ECO:0000256" key="2">
    <source>
        <dbReference type="ARBA" id="ARBA00012438"/>
    </source>
</evidence>
<keyword evidence="4" id="KW-0418">Kinase</keyword>
<dbReference type="PANTHER" id="PTHR24421:SF10">
    <property type="entry name" value="NITRATE_NITRITE SENSOR PROTEIN NARQ"/>
    <property type="match status" value="1"/>
</dbReference>
<keyword evidence="10" id="KW-1185">Reference proteome</keyword>
<dbReference type="GO" id="GO:0000160">
    <property type="term" value="P:phosphorelay signal transduction system"/>
    <property type="evidence" value="ECO:0007669"/>
    <property type="project" value="UniProtKB-KW"/>
</dbReference>
<evidence type="ECO:0000256" key="5">
    <source>
        <dbReference type="ARBA" id="ARBA00023012"/>
    </source>
</evidence>
<dbReference type="PANTHER" id="PTHR24421">
    <property type="entry name" value="NITRATE/NITRITE SENSOR PROTEIN NARX-RELATED"/>
    <property type="match status" value="1"/>
</dbReference>
<name>A0A271IY91_9BACT</name>
<evidence type="ECO:0000256" key="4">
    <source>
        <dbReference type="ARBA" id="ARBA00022777"/>
    </source>
</evidence>
<dbReference type="OrthoDB" id="9760839at2"/>
<reference evidence="9 10" key="1">
    <citation type="submission" date="2016-11" db="EMBL/GenBank/DDBJ databases">
        <title>Study of marine rhodopsin-containing bacteria.</title>
        <authorList>
            <person name="Yoshizawa S."/>
            <person name="Kumagai Y."/>
            <person name="Kogure K."/>
        </authorList>
    </citation>
    <scope>NUCLEOTIDE SEQUENCE [LARGE SCALE GENOMIC DNA]</scope>
    <source>
        <strain evidence="9 10">SAORIC-28</strain>
    </source>
</reference>
<evidence type="ECO:0000259" key="8">
    <source>
        <dbReference type="SMART" id="SM00387"/>
    </source>
</evidence>